<feature type="domain" description="Bacterial Ig-like" evidence="4">
    <location>
        <begin position="440"/>
        <end position="524"/>
    </location>
</feature>
<dbReference type="EMBL" id="BOQM01000024">
    <property type="protein sequence ID" value="GIM86465.1"/>
    <property type="molecule type" value="Genomic_DNA"/>
</dbReference>
<dbReference type="Proteomes" id="UP000677457">
    <property type="component" value="Unassembled WGS sequence"/>
</dbReference>
<feature type="domain" description="RCC1-like" evidence="5">
    <location>
        <begin position="70"/>
        <end position="426"/>
    </location>
</feature>
<dbReference type="GO" id="GO:0005737">
    <property type="term" value="C:cytoplasm"/>
    <property type="evidence" value="ECO:0007669"/>
    <property type="project" value="TreeGrafter"/>
</dbReference>
<dbReference type="Pfam" id="PF25390">
    <property type="entry name" value="WD40_RLD"/>
    <property type="match status" value="1"/>
</dbReference>
<gene>
    <name evidence="7" type="ORF">FB564_4807</name>
    <name evidence="6" type="ORF">Sar04_32010</name>
</gene>
<keyword evidence="3" id="KW-1133">Transmembrane helix</keyword>
<evidence type="ECO:0000313" key="6">
    <source>
        <dbReference type="EMBL" id="GIM86465.1"/>
    </source>
</evidence>
<dbReference type="InterPro" id="IPR051553">
    <property type="entry name" value="Ran_GTPase-activating"/>
</dbReference>
<dbReference type="InterPro" id="IPR000408">
    <property type="entry name" value="Reg_chr_condens"/>
</dbReference>
<dbReference type="InterPro" id="IPR009091">
    <property type="entry name" value="RCC1/BLIP-II"/>
</dbReference>
<dbReference type="GeneID" id="93773924"/>
<comment type="caution">
    <text evidence="7">The sequence shown here is derived from an EMBL/GenBank/DDBJ whole genome shotgun (WGS) entry which is preliminary data.</text>
</comment>
<dbReference type="InterPro" id="IPR032109">
    <property type="entry name" value="Big_3_5"/>
</dbReference>
<dbReference type="Gene3D" id="2.60.40.10">
    <property type="entry name" value="Immunoglobulins"/>
    <property type="match status" value="1"/>
</dbReference>
<dbReference type="PANTHER" id="PTHR45982:SF1">
    <property type="entry name" value="REGULATOR OF CHROMOSOME CONDENSATION"/>
    <property type="match status" value="1"/>
</dbReference>
<dbReference type="RefSeq" id="WP_029023347.1">
    <property type="nucleotide sequence ID" value="NZ_BOQM01000024.1"/>
</dbReference>
<protein>
    <submittedName>
        <fullName evidence="7">Alpha-tubulin suppressor-like RCC1 family protein</fullName>
    </submittedName>
</protein>
<dbReference type="InterPro" id="IPR058923">
    <property type="entry name" value="RCC1-like_dom"/>
</dbReference>
<reference evidence="6 9" key="2">
    <citation type="submission" date="2021-03" db="EMBL/GenBank/DDBJ databases">
        <title>Whole genome shotgun sequence of Salinispora arenicola NBRC 105043.</title>
        <authorList>
            <person name="Komaki H."/>
            <person name="Tamura T."/>
        </authorList>
    </citation>
    <scope>NUCLEOTIDE SEQUENCE [LARGE SCALE GENOMIC DNA]</scope>
    <source>
        <strain evidence="6 9">NBRC 105043</strain>
    </source>
</reference>
<keyword evidence="1" id="KW-0344">Guanine-nucleotide releasing factor</keyword>
<dbReference type="AlphaFoldDB" id="A0A542XUP2"/>
<evidence type="ECO:0000259" key="5">
    <source>
        <dbReference type="Pfam" id="PF25390"/>
    </source>
</evidence>
<dbReference type="PROSITE" id="PS00626">
    <property type="entry name" value="RCC1_2"/>
    <property type="match status" value="4"/>
</dbReference>
<dbReference type="EMBL" id="VFOL01000001">
    <property type="protein sequence ID" value="TQL39546.1"/>
    <property type="molecule type" value="Genomic_DNA"/>
</dbReference>
<keyword evidence="2" id="KW-0677">Repeat</keyword>
<evidence type="ECO:0000259" key="4">
    <source>
        <dbReference type="Pfam" id="PF16640"/>
    </source>
</evidence>
<keyword evidence="3" id="KW-0812">Transmembrane</keyword>
<proteinExistence type="predicted"/>
<accession>A0A542XUP2</accession>
<reference evidence="7 8" key="1">
    <citation type="submission" date="2019-06" db="EMBL/GenBank/DDBJ databases">
        <title>Sequencing the genomes of 1000 actinobacteria strains.</title>
        <authorList>
            <person name="Klenk H.-P."/>
        </authorList>
    </citation>
    <scope>NUCLEOTIDE SEQUENCE [LARGE SCALE GENOMIC DNA]</scope>
    <source>
        <strain evidence="7 8">DSM 44819</strain>
    </source>
</reference>
<feature type="transmembrane region" description="Helical" evidence="3">
    <location>
        <begin position="542"/>
        <end position="561"/>
    </location>
</feature>
<evidence type="ECO:0000313" key="7">
    <source>
        <dbReference type="EMBL" id="TQL39546.1"/>
    </source>
</evidence>
<evidence type="ECO:0000313" key="8">
    <source>
        <dbReference type="Proteomes" id="UP000315983"/>
    </source>
</evidence>
<evidence type="ECO:0000256" key="1">
    <source>
        <dbReference type="ARBA" id="ARBA00022658"/>
    </source>
</evidence>
<evidence type="ECO:0000256" key="2">
    <source>
        <dbReference type="ARBA" id="ARBA00022737"/>
    </source>
</evidence>
<evidence type="ECO:0000256" key="3">
    <source>
        <dbReference type="SAM" id="Phobius"/>
    </source>
</evidence>
<evidence type="ECO:0000313" key="9">
    <source>
        <dbReference type="Proteomes" id="UP000677457"/>
    </source>
</evidence>
<name>A0A542XUP2_SALAC</name>
<dbReference type="InterPro" id="IPR013783">
    <property type="entry name" value="Ig-like_fold"/>
</dbReference>
<dbReference type="Gene3D" id="2.130.10.30">
    <property type="entry name" value="Regulator of chromosome condensation 1/beta-lactamase-inhibitor protein II"/>
    <property type="match status" value="2"/>
</dbReference>
<dbReference type="GO" id="GO:0005975">
    <property type="term" value="P:carbohydrate metabolic process"/>
    <property type="evidence" value="ECO:0007669"/>
    <property type="project" value="UniProtKB-ARBA"/>
</dbReference>
<keyword evidence="9" id="KW-1185">Reference proteome</keyword>
<keyword evidence="3" id="KW-0472">Membrane</keyword>
<dbReference type="PRINTS" id="PR00633">
    <property type="entry name" value="RCCNDNSATION"/>
</dbReference>
<dbReference type="SUPFAM" id="SSF50985">
    <property type="entry name" value="RCC1/BLIP-II"/>
    <property type="match status" value="1"/>
</dbReference>
<sequence>MRGVGQQPGRGVGARRAARVIAGWFCLAVVVTAVQAGGASAAAEQDSSVARHTSAVQRMPAPSTATNIALAWGNNDFGQLGDGSTTDSSTPVAVSLPAGVTVTATSAGADHGLALTSAGSVLAWGGNFSGQLGDGSTTNSSTPVPVSLPVGVTVTAVAAGGLHSLALTSAGTLLAWGHNSRGQLGDGTTTNRSTPVSVSLPAGTTVTAVAGGRSHSLAVTSAGTVLAWGHNSLGQLGDGSTTTRSTPVPVSLPVGTTAVAVAGGGEHSVGLTSAGTVLAWGRNFFGQLGDGTTADSSVPVAVSLPSGITVTAITAGDDHSLGLTSAGTVLAWGRNFFGQLGDGTTADSSTPVAVSLPSGATVTAIALSDSDHSVALTSTGAVLAWGDNSDGQLGDGTTADSSVPVAVSLSAGTTVTAIAAGTNHNLALVAPPTSSVALRVTPSNPEVGQDVTLTATVTCTGDTPAGTVMFRDNTAVLVTAPLTIDGTASHTMKLAPGEHSLTADYTSSNTCPDSRSVPVSVTVAPAPDGPDLPVTGPNLPTVVGAAALFTLAGATLIRLTGRRRPVSHQLR</sequence>
<dbReference type="Pfam" id="PF16640">
    <property type="entry name" value="Big_3_5"/>
    <property type="match status" value="1"/>
</dbReference>
<dbReference type="GO" id="GO:0005085">
    <property type="term" value="F:guanyl-nucleotide exchange factor activity"/>
    <property type="evidence" value="ECO:0007669"/>
    <property type="project" value="TreeGrafter"/>
</dbReference>
<dbReference type="PROSITE" id="PS50012">
    <property type="entry name" value="RCC1_3"/>
    <property type="match status" value="7"/>
</dbReference>
<organism evidence="7 8">
    <name type="scientific">Salinispora arenicola</name>
    <dbReference type="NCBI Taxonomy" id="168697"/>
    <lineage>
        <taxon>Bacteria</taxon>
        <taxon>Bacillati</taxon>
        <taxon>Actinomycetota</taxon>
        <taxon>Actinomycetes</taxon>
        <taxon>Micromonosporales</taxon>
        <taxon>Micromonosporaceae</taxon>
        <taxon>Salinispora</taxon>
    </lineage>
</organism>
<dbReference type="Proteomes" id="UP000315983">
    <property type="component" value="Unassembled WGS sequence"/>
</dbReference>
<dbReference type="PANTHER" id="PTHR45982">
    <property type="entry name" value="REGULATOR OF CHROMOSOME CONDENSATION"/>
    <property type="match status" value="1"/>
</dbReference>